<evidence type="ECO:0000256" key="2">
    <source>
        <dbReference type="SAM" id="Phobius"/>
    </source>
</evidence>
<dbReference type="SUPFAM" id="SSF53448">
    <property type="entry name" value="Nucleotide-diphospho-sugar transferases"/>
    <property type="match status" value="1"/>
</dbReference>
<evidence type="ECO:0000313" key="4">
    <source>
        <dbReference type="Proteomes" id="UP000474967"/>
    </source>
</evidence>
<proteinExistence type="predicted"/>
<name>A0A6L9Y185_9MICO</name>
<gene>
    <name evidence="3" type="ORF">G3T36_14305</name>
</gene>
<feature type="transmembrane region" description="Helical" evidence="2">
    <location>
        <begin position="521"/>
        <end position="546"/>
    </location>
</feature>
<dbReference type="InterPro" id="IPR029044">
    <property type="entry name" value="Nucleotide-diphossugar_trans"/>
</dbReference>
<feature type="transmembrane region" description="Helical" evidence="2">
    <location>
        <begin position="252"/>
        <end position="272"/>
    </location>
</feature>
<comment type="caution">
    <text evidence="3">The sequence shown here is derived from an EMBL/GenBank/DDBJ whole genome shotgun (WGS) entry which is preliminary data.</text>
</comment>
<dbReference type="Gene3D" id="3.90.550.10">
    <property type="entry name" value="Spore Coat Polysaccharide Biosynthesis Protein SpsA, Chain A"/>
    <property type="match status" value="1"/>
</dbReference>
<feature type="transmembrane region" description="Helical" evidence="2">
    <location>
        <begin position="693"/>
        <end position="711"/>
    </location>
</feature>
<dbReference type="GO" id="GO:0016740">
    <property type="term" value="F:transferase activity"/>
    <property type="evidence" value="ECO:0007669"/>
    <property type="project" value="UniProtKB-KW"/>
</dbReference>
<sequence>MYPRVTAVIVARNGGDHLQRTLDALAAQTRQPDVIVAVDCASTDDAAQLLAASAPTHLVSLQEKLPFGAAVATGLRVTPPASSEHDWLWLLAQDTAPEPGALEALLGAVEVSPSVAAAGPKLVEWDDRNTIREYGEAMTQFGTAVNLVENELDQAQHDGLSDVLAVSPAGLIVRQSVWDELGGFDPALPVVDDGLDFCVRVRLAGFRVVLVPSARIAIAGDGVAGPNSSRKGRVRRRLIRARRAAQLHRRMVYAPAAAVPIHWLSLVPLAFFRSIGRIVGKEPGAITGEFAAAFRTAFAGIRVSSARRNLARHRVVGWAAIAPLRIPIAEVRRARALKREAAYVTLQGERRDLNFFGGGGAWVVLAAAVLGIALFFPLLGSDALAGGALLPMPSSVGDLWNTLGYGWRDVGLGFVGAADPFAAVLAVFGTLTFWQPSLFLVVLYFAALPLAALGAWMLASRLTQRSSLRAFAALAWAIAPPLLIAMQTGRPAAILAHLLLPWLFFAGLSAARSWAAAGTTALLAAATVACAPSLIPALLVIWVIALVLSRRRFARLIVVLIPSAVLFAPLVWQQALRGAWVSVFADPGVVTESRPVPAWQLALGFPDGMLGGWHAVATALHISGVAPNVVVAVLLAPLAILALLSLFLRGSSRAVLALVVALLGFATAVAATLVSVSVSASVAVLIWPGTGVSLYWLGLVCAAIIGLGAVGRFAALPAFAALATIAIAATPAAIAMPLGVSSVRASDGRTLPAVVTANASSAPRTGTLRLTAQPDGGIGAEVLRGSGATLSGQSTLSSTDRTLSDEERSLATLAGNLSSKSGFDPTQQLKSLGIDYILLAPPVTALGADATPAAKATALRATVALDADAALVPVGPTATGALWSFERGTTDAPPAAQVPPDAGAPWRTIVLAVQAVVIGLILLLSIPTRRTYESLAAESVRRPKGTKKPGGAPAAESDGESEPDSGDEAEDDDDVVDSGSALDADLADDDEPLAWPDEREELSAYDPVDEWDHREPAVARGNGGDSAD</sequence>
<feature type="transmembrane region" description="Helical" evidence="2">
    <location>
        <begin position="493"/>
        <end position="515"/>
    </location>
</feature>
<protein>
    <submittedName>
        <fullName evidence="3">Glycosyltransferase family 2 protein</fullName>
    </submittedName>
</protein>
<feature type="transmembrane region" description="Helical" evidence="2">
    <location>
        <begin position="470"/>
        <end position="486"/>
    </location>
</feature>
<feature type="transmembrane region" description="Helical" evidence="2">
    <location>
        <begin position="718"/>
        <end position="740"/>
    </location>
</feature>
<reference evidence="3 4" key="1">
    <citation type="journal article" date="2014" name="J. Microbiol.">
        <title>Diaminobutyricibacter tongyongensis gen. nov., sp. nov. and Homoserinibacter gongjuensis gen. nov., sp. nov. belong to the family Microbacteriaceae.</title>
        <authorList>
            <person name="Kim S.J."/>
            <person name="Ahn J.H."/>
            <person name="Weon H.Y."/>
            <person name="Hamada M."/>
            <person name="Suzuki K."/>
            <person name="Kwon S.W."/>
        </authorList>
    </citation>
    <scope>NUCLEOTIDE SEQUENCE [LARGE SCALE GENOMIC DNA]</scope>
    <source>
        <strain evidence="3 4">NBRC 108724</strain>
    </source>
</reference>
<dbReference type="PANTHER" id="PTHR43685">
    <property type="entry name" value="GLYCOSYLTRANSFERASE"/>
    <property type="match status" value="1"/>
</dbReference>
<dbReference type="InterPro" id="IPR050834">
    <property type="entry name" value="Glycosyltransf_2"/>
</dbReference>
<feature type="compositionally biased region" description="Acidic residues" evidence="1">
    <location>
        <begin position="957"/>
        <end position="976"/>
    </location>
</feature>
<evidence type="ECO:0000256" key="1">
    <source>
        <dbReference type="SAM" id="MobiDB-lite"/>
    </source>
</evidence>
<keyword evidence="2" id="KW-1133">Transmembrane helix</keyword>
<keyword evidence="4" id="KW-1185">Reference proteome</keyword>
<dbReference type="Pfam" id="PF13641">
    <property type="entry name" value="Glyco_tranf_2_3"/>
    <property type="match status" value="1"/>
</dbReference>
<feature type="transmembrane region" description="Helical" evidence="2">
    <location>
        <begin position="655"/>
        <end position="687"/>
    </location>
</feature>
<feature type="transmembrane region" description="Helical" evidence="2">
    <location>
        <begin position="553"/>
        <end position="572"/>
    </location>
</feature>
<accession>A0A6L9Y185</accession>
<dbReference type="PANTHER" id="PTHR43685:SF3">
    <property type="entry name" value="SLR2126 PROTEIN"/>
    <property type="match status" value="1"/>
</dbReference>
<keyword evidence="3" id="KW-0808">Transferase</keyword>
<dbReference type="AlphaFoldDB" id="A0A6L9Y185"/>
<feature type="transmembrane region" description="Helical" evidence="2">
    <location>
        <begin position="629"/>
        <end position="648"/>
    </location>
</feature>
<feature type="region of interest" description="Disordered" evidence="1">
    <location>
        <begin position="937"/>
        <end position="1028"/>
    </location>
</feature>
<feature type="transmembrane region" description="Helical" evidence="2">
    <location>
        <begin position="438"/>
        <end position="458"/>
    </location>
</feature>
<dbReference type="Proteomes" id="UP000474967">
    <property type="component" value="Unassembled WGS sequence"/>
</dbReference>
<organism evidence="3 4">
    <name type="scientific">Leifsonia tongyongensis</name>
    <dbReference type="NCBI Taxonomy" id="1268043"/>
    <lineage>
        <taxon>Bacteria</taxon>
        <taxon>Bacillati</taxon>
        <taxon>Actinomycetota</taxon>
        <taxon>Actinomycetes</taxon>
        <taxon>Micrococcales</taxon>
        <taxon>Microbacteriaceae</taxon>
        <taxon>Leifsonia</taxon>
    </lineage>
</organism>
<evidence type="ECO:0000313" key="3">
    <source>
        <dbReference type="EMBL" id="NEN07034.1"/>
    </source>
</evidence>
<keyword evidence="2" id="KW-0472">Membrane</keyword>
<dbReference type="RefSeq" id="WP_163290495.1">
    <property type="nucleotide sequence ID" value="NZ_JAAGWY010000003.1"/>
</dbReference>
<dbReference type="EMBL" id="JAAGWY010000003">
    <property type="protein sequence ID" value="NEN07034.1"/>
    <property type="molecule type" value="Genomic_DNA"/>
</dbReference>
<feature type="transmembrane region" description="Helical" evidence="2">
    <location>
        <begin position="360"/>
        <end position="390"/>
    </location>
</feature>
<keyword evidence="2" id="KW-0812">Transmembrane</keyword>
<feature type="transmembrane region" description="Helical" evidence="2">
    <location>
        <begin position="410"/>
        <end position="431"/>
    </location>
</feature>